<name>A0A2N4TJ68_RALPI</name>
<dbReference type="OrthoDB" id="8547832at2"/>
<dbReference type="Gene3D" id="3.40.50.620">
    <property type="entry name" value="HUPs"/>
    <property type="match status" value="1"/>
</dbReference>
<dbReference type="PANTHER" id="PTHR46268:SF15">
    <property type="entry name" value="UNIVERSAL STRESS PROTEIN HP_0031"/>
    <property type="match status" value="1"/>
</dbReference>
<gene>
    <name evidence="3" type="ORF">C0Q88_25460</name>
</gene>
<dbReference type="CDD" id="cd00293">
    <property type="entry name" value="USP-like"/>
    <property type="match status" value="1"/>
</dbReference>
<feature type="domain" description="UspA" evidence="2">
    <location>
        <begin position="1"/>
        <end position="146"/>
    </location>
</feature>
<evidence type="ECO:0000313" key="3">
    <source>
        <dbReference type="EMBL" id="PLC39756.1"/>
    </source>
</evidence>
<evidence type="ECO:0000313" key="4">
    <source>
        <dbReference type="Proteomes" id="UP000234456"/>
    </source>
</evidence>
<comment type="caution">
    <text evidence="3">The sequence shown here is derived from an EMBL/GenBank/DDBJ whole genome shotgun (WGS) entry which is preliminary data.</text>
</comment>
<accession>A0A2N4TJ68</accession>
<evidence type="ECO:0000259" key="2">
    <source>
        <dbReference type="Pfam" id="PF00582"/>
    </source>
</evidence>
<reference evidence="3 4" key="1">
    <citation type="submission" date="2017-12" db="EMBL/GenBank/DDBJ databases">
        <title>Draft genome sequence of Ralstonia pickettii 52.</title>
        <authorList>
            <person name="Zheng B."/>
        </authorList>
    </citation>
    <scope>NUCLEOTIDE SEQUENCE [LARGE SCALE GENOMIC DNA]</scope>
    <source>
        <strain evidence="3 4">52</strain>
    </source>
</reference>
<sequence length="166" mass="17643">MYDRILVAVDGSPTADRALDEAIQLAQKLGSELVIAHIIDNSYLMYDVGYVDVGAFTEALVKQGNQIVADARARAEKAGVHVHSVVVDDPIGTFDIGTAIEQAAHNVGAQALVLGTHGRRGFRRLFLGSVAESVVRMSTLPVLLVRAVPTETRQAATEPLSNAVIA</sequence>
<dbReference type="AlphaFoldDB" id="A0A2N4TJ68"/>
<comment type="similarity">
    <text evidence="1">Belongs to the universal stress protein A family.</text>
</comment>
<dbReference type="Pfam" id="PF00582">
    <property type="entry name" value="Usp"/>
    <property type="match status" value="1"/>
</dbReference>
<evidence type="ECO:0000256" key="1">
    <source>
        <dbReference type="ARBA" id="ARBA00008791"/>
    </source>
</evidence>
<organism evidence="3 4">
    <name type="scientific">Ralstonia pickettii</name>
    <name type="common">Burkholderia pickettii</name>
    <dbReference type="NCBI Taxonomy" id="329"/>
    <lineage>
        <taxon>Bacteria</taxon>
        <taxon>Pseudomonadati</taxon>
        <taxon>Pseudomonadota</taxon>
        <taxon>Betaproteobacteria</taxon>
        <taxon>Burkholderiales</taxon>
        <taxon>Burkholderiaceae</taxon>
        <taxon>Ralstonia</taxon>
    </lineage>
</organism>
<dbReference type="InterPro" id="IPR014729">
    <property type="entry name" value="Rossmann-like_a/b/a_fold"/>
</dbReference>
<dbReference type="SUPFAM" id="SSF52402">
    <property type="entry name" value="Adenine nucleotide alpha hydrolases-like"/>
    <property type="match status" value="1"/>
</dbReference>
<dbReference type="PRINTS" id="PR01438">
    <property type="entry name" value="UNVRSLSTRESS"/>
</dbReference>
<protein>
    <submittedName>
        <fullName evidence="3">Universal stress protein</fullName>
    </submittedName>
</protein>
<dbReference type="Proteomes" id="UP000234456">
    <property type="component" value="Unassembled WGS sequence"/>
</dbReference>
<dbReference type="EMBL" id="PKQE01000010">
    <property type="protein sequence ID" value="PLC39756.1"/>
    <property type="molecule type" value="Genomic_DNA"/>
</dbReference>
<dbReference type="InterPro" id="IPR006016">
    <property type="entry name" value="UspA"/>
</dbReference>
<dbReference type="RefSeq" id="WP_102067658.1">
    <property type="nucleotide sequence ID" value="NZ_PKQE01000010.1"/>
</dbReference>
<dbReference type="InterPro" id="IPR006015">
    <property type="entry name" value="Universal_stress_UspA"/>
</dbReference>
<dbReference type="PANTHER" id="PTHR46268">
    <property type="entry name" value="STRESS RESPONSE PROTEIN NHAX"/>
    <property type="match status" value="1"/>
</dbReference>
<proteinExistence type="inferred from homology"/>